<evidence type="ECO:0000313" key="2">
    <source>
        <dbReference type="Proteomes" id="UP000194218"/>
    </source>
</evidence>
<sequence>MKGVLVSVEIDARTVAIGDQVMVGGQALTVHDMTAMSQGRKRLVFATGESFVMGRATVLWASRRVDPRIGRARRW</sequence>
<gene>
    <name evidence="1" type="ORF">CAG99_11950</name>
</gene>
<name>A0A1W7CXM8_9ACTN</name>
<reference evidence="1 2" key="1">
    <citation type="submission" date="2017-05" db="EMBL/GenBank/DDBJ databases">
        <title>Complete genome sequence of Streptomyces sp. SCSIO 03032 revealed the diverse biosynthetic pathways for its bioactive secondary metabolites.</title>
        <authorList>
            <person name="Ma L."/>
            <person name="Zhu Y."/>
            <person name="Zhang W."/>
            <person name="Zhang G."/>
            <person name="Tian X."/>
            <person name="Zhang S."/>
            <person name="Zhang C."/>
        </authorList>
    </citation>
    <scope>NUCLEOTIDE SEQUENCE [LARGE SCALE GENOMIC DNA]</scope>
    <source>
        <strain evidence="1 2">SCSIO 03032</strain>
    </source>
</reference>
<protein>
    <submittedName>
        <fullName evidence="1">Uncharacterized protein</fullName>
    </submittedName>
</protein>
<dbReference type="RefSeq" id="WP_086159290.1">
    <property type="nucleotide sequence ID" value="NZ_CP021121.1"/>
</dbReference>
<keyword evidence="2" id="KW-1185">Reference proteome</keyword>
<dbReference type="Proteomes" id="UP000194218">
    <property type="component" value="Chromosome"/>
</dbReference>
<evidence type="ECO:0000313" key="1">
    <source>
        <dbReference type="EMBL" id="ARQ69485.1"/>
    </source>
</evidence>
<dbReference type="EMBL" id="CP021121">
    <property type="protein sequence ID" value="ARQ69485.1"/>
    <property type="molecule type" value="Genomic_DNA"/>
</dbReference>
<organism evidence="1 2">
    <name type="scientific">Streptomyces marincola</name>
    <dbReference type="NCBI Taxonomy" id="2878388"/>
    <lineage>
        <taxon>Bacteria</taxon>
        <taxon>Bacillati</taxon>
        <taxon>Actinomycetota</taxon>
        <taxon>Actinomycetes</taxon>
        <taxon>Kitasatosporales</taxon>
        <taxon>Streptomycetaceae</taxon>
        <taxon>Streptomyces</taxon>
    </lineage>
</organism>
<proteinExistence type="predicted"/>
<accession>A0A1W7CXM8</accession>
<dbReference type="KEGG" id="smao:CAG99_11950"/>
<dbReference type="AlphaFoldDB" id="A0A1W7CXM8"/>